<evidence type="ECO:0000313" key="1">
    <source>
        <dbReference type="EMBL" id="NBJ93648.1"/>
    </source>
</evidence>
<comment type="caution">
    <text evidence="1">The sequence shown here is derived from an EMBL/GenBank/DDBJ whole genome shotgun (WGS) entry which is preliminary data.</text>
</comment>
<reference evidence="1" key="1">
    <citation type="submission" date="2018-09" db="EMBL/GenBank/DDBJ databases">
        <title>Murine metabolic-syndrome-specific gut microbial biobank.</title>
        <authorList>
            <person name="Liu C."/>
        </authorList>
    </citation>
    <scope>NUCLEOTIDE SEQUENCE</scope>
    <source>
        <strain evidence="1">D42-62</strain>
    </source>
</reference>
<protein>
    <submittedName>
        <fullName evidence="1">Uncharacterized protein</fullName>
    </submittedName>
</protein>
<organism evidence="1 2">
    <name type="scientific">Parablautia muri</name>
    <dbReference type="NCBI Taxonomy" id="2320879"/>
    <lineage>
        <taxon>Bacteria</taxon>
        <taxon>Bacillati</taxon>
        <taxon>Bacillota</taxon>
        <taxon>Clostridia</taxon>
        <taxon>Lachnospirales</taxon>
        <taxon>Lachnospiraceae</taxon>
        <taxon>Parablautia</taxon>
    </lineage>
</organism>
<sequence>MVIPGGTGIIAKPTFVMISTVGNTVMGMPSGNSTIPTYAKSGTGTITKTGFMVISAISYTAVGVPSGNGAIGITAQCSAGTIAYPIFMRISTVCYATMCMSSCCSAVFNCAYLTGDRLFLSALFVVMSAVSRYRQCHN</sequence>
<keyword evidence="2" id="KW-1185">Reference proteome</keyword>
<evidence type="ECO:0000313" key="2">
    <source>
        <dbReference type="Proteomes" id="UP001154420"/>
    </source>
</evidence>
<dbReference type="AlphaFoldDB" id="A0A9X5BH06"/>
<dbReference type="Proteomes" id="UP001154420">
    <property type="component" value="Unassembled WGS sequence"/>
</dbReference>
<dbReference type="EMBL" id="QZDT01000022">
    <property type="protein sequence ID" value="NBJ93648.1"/>
    <property type="molecule type" value="Genomic_DNA"/>
</dbReference>
<name>A0A9X5BH06_9FIRM</name>
<proteinExistence type="predicted"/>
<gene>
    <name evidence="1" type="ORF">D5281_13860</name>
</gene>
<accession>A0A9X5BH06</accession>